<reference evidence="1 2" key="1">
    <citation type="submission" date="2016-03" db="EMBL/GenBank/DDBJ databases">
        <title>Whole genome sequencing of Grifola frondosa 9006-11.</title>
        <authorList>
            <person name="Min B."/>
            <person name="Park H."/>
            <person name="Kim J.-G."/>
            <person name="Cho H."/>
            <person name="Oh Y.-L."/>
            <person name="Kong W.-S."/>
            <person name="Choi I.-G."/>
        </authorList>
    </citation>
    <scope>NUCLEOTIDE SEQUENCE [LARGE SCALE GENOMIC DNA]</scope>
    <source>
        <strain evidence="1 2">9006-11</strain>
    </source>
</reference>
<comment type="caution">
    <text evidence="1">The sequence shown here is derived from an EMBL/GenBank/DDBJ whole genome shotgun (WGS) entry which is preliminary data.</text>
</comment>
<dbReference type="OrthoDB" id="1600564at2759"/>
<sequence>MLRAPWILNTIPMLSQHRARMGMTPKAPDPALAQCCRGMLLACNPKKIKFMATYRMSSVQPFNVNSGYEGSKTDGDHLQAALIQIQLLASAPTNARSFLIIDVYGRVMHTSPGEAYKQTIFDESHACGYTSTFACIVDCTIEAYTTVGVCDDPAHYFYYIPE</sequence>
<dbReference type="Proteomes" id="UP000092993">
    <property type="component" value="Unassembled WGS sequence"/>
</dbReference>
<dbReference type="AlphaFoldDB" id="A0A1C7MPB1"/>
<dbReference type="EMBL" id="LUGG01000003">
    <property type="protein sequence ID" value="OBZ76794.1"/>
    <property type="molecule type" value="Genomic_DNA"/>
</dbReference>
<evidence type="ECO:0000313" key="1">
    <source>
        <dbReference type="EMBL" id="OBZ76794.1"/>
    </source>
</evidence>
<accession>A0A1C7MPB1</accession>
<proteinExistence type="predicted"/>
<gene>
    <name evidence="1" type="ORF">A0H81_02963</name>
</gene>
<name>A0A1C7MPB1_GRIFR</name>
<keyword evidence="2" id="KW-1185">Reference proteome</keyword>
<evidence type="ECO:0000313" key="2">
    <source>
        <dbReference type="Proteomes" id="UP000092993"/>
    </source>
</evidence>
<protein>
    <submittedName>
        <fullName evidence="1">Uncharacterized protein</fullName>
    </submittedName>
</protein>
<organism evidence="1 2">
    <name type="scientific">Grifola frondosa</name>
    <name type="common">Maitake</name>
    <name type="synonym">Polyporus frondosus</name>
    <dbReference type="NCBI Taxonomy" id="5627"/>
    <lineage>
        <taxon>Eukaryota</taxon>
        <taxon>Fungi</taxon>
        <taxon>Dikarya</taxon>
        <taxon>Basidiomycota</taxon>
        <taxon>Agaricomycotina</taxon>
        <taxon>Agaricomycetes</taxon>
        <taxon>Polyporales</taxon>
        <taxon>Grifolaceae</taxon>
        <taxon>Grifola</taxon>
    </lineage>
</organism>